<dbReference type="Pfam" id="PF09718">
    <property type="entry name" value="Tape_meas_lam_C"/>
    <property type="match status" value="1"/>
</dbReference>
<keyword evidence="1" id="KW-0175">Coiled coil</keyword>
<evidence type="ECO:0000313" key="6">
    <source>
        <dbReference type="Proteomes" id="UP000503287"/>
    </source>
</evidence>
<evidence type="ECO:0000259" key="3">
    <source>
        <dbReference type="Pfam" id="PF06791"/>
    </source>
</evidence>
<dbReference type="InterPro" id="IPR006431">
    <property type="entry name" value="Phage_tape_meas_C"/>
</dbReference>
<name>A0A6G6SL12_PROVU</name>
<evidence type="ECO:0000256" key="1">
    <source>
        <dbReference type="SAM" id="Coils"/>
    </source>
</evidence>
<evidence type="ECO:0000313" key="5">
    <source>
        <dbReference type="EMBL" id="QIF95097.1"/>
    </source>
</evidence>
<proteinExistence type="predicted"/>
<gene>
    <name evidence="5" type="ORF">GTH24_14850</name>
</gene>
<dbReference type="RefSeq" id="WP_164526610.1">
    <property type="nucleotide sequence ID" value="NZ_CP047344.1"/>
</dbReference>
<feature type="compositionally biased region" description="Low complexity" evidence="2">
    <location>
        <begin position="50"/>
        <end position="65"/>
    </location>
</feature>
<dbReference type="Proteomes" id="UP000503287">
    <property type="component" value="Chromosome"/>
</dbReference>
<reference evidence="5 6" key="1">
    <citation type="submission" date="2020-01" db="EMBL/GenBank/DDBJ databases">
        <title>The genomic epidemiology of tigecycline resistance gene tet(X) variants in a swine farm in China.</title>
        <authorList>
            <person name="Peng K."/>
            <person name="Li R."/>
        </authorList>
    </citation>
    <scope>NUCLEOTIDE SEQUENCE [LARGE SCALE GENOMIC DNA]</scope>
    <source>
        <strain evidence="5 6">ZN3</strain>
    </source>
</reference>
<feature type="region of interest" description="Disordered" evidence="2">
    <location>
        <begin position="628"/>
        <end position="647"/>
    </location>
</feature>
<organism evidence="5 6">
    <name type="scientific">Proteus vulgaris</name>
    <dbReference type="NCBI Taxonomy" id="585"/>
    <lineage>
        <taxon>Bacteria</taxon>
        <taxon>Pseudomonadati</taxon>
        <taxon>Pseudomonadota</taxon>
        <taxon>Gammaproteobacteria</taxon>
        <taxon>Enterobacterales</taxon>
        <taxon>Morganellaceae</taxon>
        <taxon>Proteus</taxon>
    </lineage>
</organism>
<dbReference type="Pfam" id="PF06791">
    <property type="entry name" value="TMP_2"/>
    <property type="match status" value="1"/>
</dbReference>
<feature type="coiled-coil region" evidence="1">
    <location>
        <begin position="505"/>
        <end position="567"/>
    </location>
</feature>
<evidence type="ECO:0000256" key="2">
    <source>
        <dbReference type="SAM" id="MobiDB-lite"/>
    </source>
</evidence>
<feature type="coiled-coil region" evidence="1">
    <location>
        <begin position="648"/>
        <end position="748"/>
    </location>
</feature>
<dbReference type="EMBL" id="CP047344">
    <property type="protein sequence ID" value="QIF95097.1"/>
    <property type="molecule type" value="Genomic_DNA"/>
</dbReference>
<evidence type="ECO:0000259" key="4">
    <source>
        <dbReference type="Pfam" id="PF09718"/>
    </source>
</evidence>
<dbReference type="AlphaFoldDB" id="A0A6G6SL12"/>
<dbReference type="NCBIfam" id="TIGR01541">
    <property type="entry name" value="tape_meas_lam_C"/>
    <property type="match status" value="1"/>
</dbReference>
<feature type="domain" description="Bacteriophage tail tape measure N-terminal" evidence="3">
    <location>
        <begin position="305"/>
        <end position="444"/>
    </location>
</feature>
<sequence>MSQQIADLTINLCAETADFKEQMGRVERQLQETAEKAETSQRRMAQLVEQQAQSARSSAESTAQSLQELNNQQEISQEKRAEYAQRIARDEAVAKKLSAELANNFLIQAENALKASNPLEGLIEVTKDLSKSFNKGKMSMEHFSNAEEQLKAKVRSMRNEYSAVAESYYQQLDGISKLSNQTAEFTKIKARLAEEFKKGKLHQQDYNNLLIEIAEKTQRVSREEKSQTQQKTRFIQRLKEQVATQNLSREQMLRYQASQLGVSSSAEIYIRRLAESNKETKEFDKNSKSLSGRLQGIANSFNMGSLVRGGIWGGITAGLTGVAKLAYDAEREFFQFNKQLILTGNYANKSASQLNEMARTLAGGGITRGEMASSISSVVGTGVFSNNEISRVSKAAAQMNYITGQAIDTTIDQFKRLQDEPLQISLELEKANHHLTASQLEQIRTLELQGNKTEAAKLAIDAYAQSINDGANDIVENLGFLESAWKGVQDAAKKSWDAMLNIGRTKDLKQQINEYEQMLVEFQINPASKGIFFAETNMTPDELKTKVAELKEKLADIDLKKAQDQAEKVASQSEVNKFRIKQEFYNKYASWETKRNAELTKLNANKHALSEEEYKEYEKMINYRLRDRQMPGSGRSKPYKVSAGDREEEKASRDLLALKAQLKILEDHKGANDVISQQRKDFQKEQAQFAILEQAQLTRRLDNAEKSLLANKESILIQKEALAIEGDKVALQERLNKMQDQADKYIAQQSEKRKAIEESMGKSAREQQRYLERAQLLAGQKENPQLNNMLAEQQKTYEVEDQKRADWLAGAQTAWGNYKDTALDVNSQVQNATSMALNGFSSQLTNVLVDGEANFKDFTKSILKMLTDIFIKMSLVKGIEAMGFGFGAPVANANGGVYNSASLSAYSGQIVHKPTMFAFAKGAGLMGEAGPEGIFPLRRGADGKLGVIAKMPNQGGGVTQHYHITIQNDGSNGQIGPEALKKVYEISKRGAQDYIMSQRRDGGAM</sequence>
<protein>
    <submittedName>
        <fullName evidence="5">Phage tail tape measure protein</fullName>
    </submittedName>
</protein>
<feature type="region of interest" description="Disordered" evidence="2">
    <location>
        <begin position="48"/>
        <end position="77"/>
    </location>
</feature>
<dbReference type="InterPro" id="IPR009628">
    <property type="entry name" value="Phage_tape_measure_N"/>
</dbReference>
<feature type="compositionally biased region" description="Polar residues" evidence="2">
    <location>
        <begin position="66"/>
        <end position="75"/>
    </location>
</feature>
<feature type="domain" description="Bacteriophage tail tape measure C-terminal" evidence="4">
    <location>
        <begin position="806"/>
        <end position="877"/>
    </location>
</feature>
<keyword evidence="6" id="KW-1185">Reference proteome</keyword>
<accession>A0A6G6SL12</accession>